<gene>
    <name evidence="1" type="ORF">PACLA_8A050964</name>
</gene>
<accession>A0A7D9I9Q9</accession>
<evidence type="ECO:0000313" key="2">
    <source>
        <dbReference type="Proteomes" id="UP001152795"/>
    </source>
</evidence>
<proteinExistence type="predicted"/>
<dbReference type="EMBL" id="CACRXK020003879">
    <property type="protein sequence ID" value="CAB4000604.1"/>
    <property type="molecule type" value="Genomic_DNA"/>
</dbReference>
<dbReference type="AlphaFoldDB" id="A0A7D9I9Q9"/>
<protein>
    <submittedName>
        <fullName evidence="1">Uncharacterized protein</fullName>
    </submittedName>
</protein>
<evidence type="ECO:0000313" key="1">
    <source>
        <dbReference type="EMBL" id="CAB4000604.1"/>
    </source>
</evidence>
<keyword evidence="2" id="KW-1185">Reference proteome</keyword>
<comment type="caution">
    <text evidence="1">The sequence shown here is derived from an EMBL/GenBank/DDBJ whole genome shotgun (WGS) entry which is preliminary data.</text>
</comment>
<name>A0A7D9I9Q9_PARCT</name>
<organism evidence="1 2">
    <name type="scientific">Paramuricea clavata</name>
    <name type="common">Red gorgonian</name>
    <name type="synonym">Violescent sea-whip</name>
    <dbReference type="NCBI Taxonomy" id="317549"/>
    <lineage>
        <taxon>Eukaryota</taxon>
        <taxon>Metazoa</taxon>
        <taxon>Cnidaria</taxon>
        <taxon>Anthozoa</taxon>
        <taxon>Octocorallia</taxon>
        <taxon>Malacalcyonacea</taxon>
        <taxon>Plexauridae</taxon>
        <taxon>Paramuricea</taxon>
    </lineage>
</organism>
<dbReference type="Proteomes" id="UP001152795">
    <property type="component" value="Unassembled WGS sequence"/>
</dbReference>
<reference evidence="1" key="1">
    <citation type="submission" date="2020-04" db="EMBL/GenBank/DDBJ databases">
        <authorList>
            <person name="Alioto T."/>
            <person name="Alioto T."/>
            <person name="Gomez Garrido J."/>
        </authorList>
    </citation>
    <scope>NUCLEOTIDE SEQUENCE</scope>
    <source>
        <strain evidence="1">A484AB</strain>
    </source>
</reference>
<sequence length="87" mass="9726">MVVGDKKCTTDEHGRRKGDIGRCGIRVEDVYSHNGISSDEESIPDDDMGEVLFNAEAEQLIDENADKDFFLFPSKKFFCCIVTCTVS</sequence>